<protein>
    <recommendedName>
        <fullName evidence="6">UDP-glucuronate decarboxylase</fullName>
        <ecNumber evidence="6">4.1.1.35</ecNumber>
    </recommendedName>
</protein>
<dbReference type="EC" id="4.1.1.35" evidence="6"/>
<evidence type="ECO:0000256" key="17">
    <source>
        <dbReference type="SAM" id="Phobius"/>
    </source>
</evidence>
<keyword evidence="7" id="KW-1003">Cell membrane</keyword>
<sequence length="1132" mass="125074">MLATTNRARAVWQRCLASAFRTALACTIVGCTTLHGPAAVQHHIAFPAFSYVTVILIGTDATLGDALHGCWLALYATIQSVGPALPSLWLIGPARFTNGTISLAVALGAFVVAFPEGTHLIAKRIALGQIVIMYVVAFINGEDTHDEAIMHSLNVAASTAIGVLACVIALLLPCPRLACWELKQNCGRLAENVSERLDLYVKAFCAEDNALALSYISQAKPLTIAGAKLLSSIKRYQESVKWERLPLKFLRNSNLNLGERLQELEIPLRGMDMALSTTSSFPIRMLEAETKQVLAQQEEHVSLTLKQIQNCLPRDSSTVSESNEDKIIGSLQTLHPANHEDLPTFFFLFCMKLLHCKSLAKPITSIQQKESSTPCKKNGFFKSTWMSNWSTSVNSKRLKPAFKCSLSLGLAVLFGLIYSKKDSCWSGLLVAISLAAAREATSFKAANVKAQGTVLGTVYGVFGCFVFERYLPLRFISLLPWFVVTSFLRHSQMYSQAGGISAVIGALLLLGRKDFGLPSEFAIARIVETFIGLSCSIMVDLILQPTRSSSLAKVQLSKCFGTLSACIGSMSLAANNRTILLKKQRRLKLDVSELGKFIGEAEVEPNFWFLPFNTACYCTLLGSLSKVVDLLLFSADAVGILEQESQKLGASWKESVNKLNGDVELFKGMAGSLVECFEDVTLLKSLTFLEKELENKNISYDLELGKSSNLNIFKASGLKDDKIDSIINSYLQHSKEIVDKFQAADHEGGRELKSQVVLCLSALGFCMSNLIKETREIGKGIIELLQWENPLKHINLWEEGDVNLKSNMRILVTGGAGFIGSHLVDKLMENEKNEVIVADNYFTGCKDNLRKWIGHPRFELIRHGPDAKCIFDKRPGTRLVSFSESGGMCIEPWDILNLEVCDNLQTIKTNVIGTLNMLGLAKRVGARILLTSTSEVYGDPLVHPQPESYWGNVNPIGVRSCYDEGKRVAETLMFDYHRQHGIEIRIARIFNTYGPRMNIDDGRVVSNFIAQALRGEPLTVQKPGTQTRSFCYVSDMVDGLIRLMEGENTGPINIGNPGEFTMTELAETVKELINPGVEINMVENTPDDPRQRKPDITNTKALLGWEPKVKLRDGLPLMEEDFRQRLGVTKKK</sequence>
<comment type="function">
    <text evidence="15">Catalyzes the NAD-dependent decarboxylation of UDP-glucuronic acid to UDP-xylose. Necessary for the biosynthesis of the core tetrasaccharide in glycosaminoglycan biosynthesis.</text>
</comment>
<reference evidence="21" key="1">
    <citation type="journal article" date="2019" name="Gigascience">
        <title>De novo genome assembly of the endangered Acer yangbiense, a plant species with extremely small populations endemic to Yunnan Province, China.</title>
        <authorList>
            <person name="Yang J."/>
            <person name="Wariss H.M."/>
            <person name="Tao L."/>
            <person name="Zhang R."/>
            <person name="Yun Q."/>
            <person name="Hollingsworth P."/>
            <person name="Dao Z."/>
            <person name="Luo G."/>
            <person name="Guo H."/>
            <person name="Ma Y."/>
            <person name="Sun W."/>
        </authorList>
    </citation>
    <scope>NUCLEOTIDE SEQUENCE [LARGE SCALE GENOMIC DNA]</scope>
    <source>
        <strain evidence="21">cv. br00</strain>
    </source>
</reference>
<dbReference type="CDD" id="cd05230">
    <property type="entry name" value="UGD_SDR_e"/>
    <property type="match status" value="1"/>
</dbReference>
<evidence type="ECO:0000256" key="11">
    <source>
        <dbReference type="ARBA" id="ARBA00022989"/>
    </source>
</evidence>
<dbReference type="InterPro" id="IPR036291">
    <property type="entry name" value="NAD(P)-bd_dom_sf"/>
</dbReference>
<evidence type="ECO:0000256" key="6">
    <source>
        <dbReference type="ARBA" id="ARBA00012290"/>
    </source>
</evidence>
<keyword evidence="21" id="KW-1185">Reference proteome</keyword>
<dbReference type="Gene3D" id="3.40.50.720">
    <property type="entry name" value="NAD(P)-binding Rossmann-like Domain"/>
    <property type="match status" value="1"/>
</dbReference>
<comment type="pathway">
    <text evidence="4">Nucleotide-sugar biosynthesis; UDP-alpha-D-xylose biosynthesis; UDP-alpha-D-xylose from UDP-alpha-D-glucuronate: step 1/1.</text>
</comment>
<name>A0A5N5JMQ2_9ROSI</name>
<gene>
    <name evidence="20" type="ORF">DKX38_024621</name>
</gene>
<evidence type="ECO:0000256" key="9">
    <source>
        <dbReference type="ARBA" id="ARBA00022692"/>
    </source>
</evidence>
<dbReference type="PANTHER" id="PTHR30509:SF9">
    <property type="entry name" value="MULTIDRUG RESISTANCE PROTEIN MDTO"/>
    <property type="match status" value="1"/>
</dbReference>
<comment type="caution">
    <text evidence="20">The sequence shown here is derived from an EMBL/GenBank/DDBJ whole genome shotgun (WGS) entry which is preliminary data.</text>
</comment>
<keyword evidence="13 17" id="KW-0472">Membrane</keyword>
<evidence type="ECO:0000313" key="20">
    <source>
        <dbReference type="EMBL" id="KAB5520302.1"/>
    </source>
</evidence>
<evidence type="ECO:0000256" key="4">
    <source>
        <dbReference type="ARBA" id="ARBA00005100"/>
    </source>
</evidence>
<keyword evidence="8" id="KW-0963">Cytoplasm</keyword>
<dbReference type="EMBL" id="VDCV01000016">
    <property type="protein sequence ID" value="KAB5520302.1"/>
    <property type="molecule type" value="Genomic_DNA"/>
</dbReference>
<evidence type="ECO:0000256" key="5">
    <source>
        <dbReference type="ARBA" id="ARBA00007505"/>
    </source>
</evidence>
<accession>A0A5N5JMQ2</accession>
<evidence type="ECO:0000256" key="3">
    <source>
        <dbReference type="ARBA" id="ARBA00004651"/>
    </source>
</evidence>
<feature type="domain" description="NAD-dependent epimerase/dehydratase" evidence="18">
    <location>
        <begin position="902"/>
        <end position="1055"/>
    </location>
</feature>
<evidence type="ECO:0000256" key="2">
    <source>
        <dbReference type="ARBA" id="ARBA00004496"/>
    </source>
</evidence>
<feature type="domain" description="NAD-dependent epimerase/dehydratase" evidence="18">
    <location>
        <begin position="810"/>
        <end position="844"/>
    </location>
</feature>
<organism evidence="20 21">
    <name type="scientific">Salix brachista</name>
    <dbReference type="NCBI Taxonomy" id="2182728"/>
    <lineage>
        <taxon>Eukaryota</taxon>
        <taxon>Viridiplantae</taxon>
        <taxon>Streptophyta</taxon>
        <taxon>Embryophyta</taxon>
        <taxon>Tracheophyta</taxon>
        <taxon>Spermatophyta</taxon>
        <taxon>Magnoliopsida</taxon>
        <taxon>eudicotyledons</taxon>
        <taxon>Gunneridae</taxon>
        <taxon>Pentapetalae</taxon>
        <taxon>rosids</taxon>
        <taxon>fabids</taxon>
        <taxon>Malpighiales</taxon>
        <taxon>Salicaceae</taxon>
        <taxon>Saliceae</taxon>
        <taxon>Salix</taxon>
    </lineage>
</organism>
<evidence type="ECO:0000256" key="15">
    <source>
        <dbReference type="ARBA" id="ARBA00025005"/>
    </source>
</evidence>
<keyword evidence="9 17" id="KW-0812">Transmembrane</keyword>
<evidence type="ECO:0000256" key="1">
    <source>
        <dbReference type="ARBA" id="ARBA00001911"/>
    </source>
</evidence>
<comment type="catalytic activity">
    <reaction evidence="16">
        <text>UDP-alpha-D-glucuronate + H(+) = UDP-alpha-D-xylose + CO2</text>
        <dbReference type="Rhea" id="RHEA:23916"/>
        <dbReference type="ChEBI" id="CHEBI:15378"/>
        <dbReference type="ChEBI" id="CHEBI:16526"/>
        <dbReference type="ChEBI" id="CHEBI:57632"/>
        <dbReference type="ChEBI" id="CHEBI:58052"/>
        <dbReference type="EC" id="4.1.1.35"/>
    </reaction>
</comment>
<keyword evidence="14" id="KW-0456">Lyase</keyword>
<evidence type="ECO:0000259" key="18">
    <source>
        <dbReference type="Pfam" id="PF01370"/>
    </source>
</evidence>
<evidence type="ECO:0000256" key="13">
    <source>
        <dbReference type="ARBA" id="ARBA00023136"/>
    </source>
</evidence>
<proteinExistence type="inferred from homology"/>
<dbReference type="Pfam" id="PF01370">
    <property type="entry name" value="Epimerase"/>
    <property type="match status" value="2"/>
</dbReference>
<comment type="cofactor">
    <cofactor evidence="1">
        <name>NAD(+)</name>
        <dbReference type="ChEBI" id="CHEBI:57540"/>
    </cofactor>
</comment>
<comment type="similarity">
    <text evidence="5">Belongs to the NAD(P)-dependent epimerase/dehydratase family. UDP-glucuronic acid decarboxylase subfamily.</text>
</comment>
<feature type="transmembrane region" description="Helical" evidence="17">
    <location>
        <begin position="96"/>
        <end position="114"/>
    </location>
</feature>
<dbReference type="InterPro" id="IPR001509">
    <property type="entry name" value="Epimerase_deHydtase"/>
</dbReference>
<dbReference type="GO" id="GO:0005886">
    <property type="term" value="C:plasma membrane"/>
    <property type="evidence" value="ECO:0007669"/>
    <property type="project" value="UniProtKB-SubCell"/>
</dbReference>
<dbReference type="InterPro" id="IPR049453">
    <property type="entry name" value="Memb_transporter_dom"/>
</dbReference>
<evidence type="ECO:0000256" key="7">
    <source>
        <dbReference type="ARBA" id="ARBA00022475"/>
    </source>
</evidence>
<dbReference type="AlphaFoldDB" id="A0A5N5JMQ2"/>
<dbReference type="GO" id="GO:0005737">
    <property type="term" value="C:cytoplasm"/>
    <property type="evidence" value="ECO:0007669"/>
    <property type="project" value="UniProtKB-SubCell"/>
</dbReference>
<comment type="subcellular location">
    <subcellularLocation>
        <location evidence="3">Cell membrane</location>
        <topology evidence="3">Multi-pass membrane protein</topology>
    </subcellularLocation>
    <subcellularLocation>
        <location evidence="2">Cytoplasm</location>
    </subcellularLocation>
</comment>
<feature type="transmembrane region" description="Helical" evidence="17">
    <location>
        <begin position="70"/>
        <end position="90"/>
    </location>
</feature>
<evidence type="ECO:0000256" key="8">
    <source>
        <dbReference type="ARBA" id="ARBA00022490"/>
    </source>
</evidence>
<dbReference type="SUPFAM" id="SSF51735">
    <property type="entry name" value="NAD(P)-binding Rossmann-fold domains"/>
    <property type="match status" value="1"/>
</dbReference>
<dbReference type="Pfam" id="PF13515">
    <property type="entry name" value="FUSC_2"/>
    <property type="match status" value="1"/>
</dbReference>
<keyword evidence="11 17" id="KW-1133">Transmembrane helix</keyword>
<dbReference type="Proteomes" id="UP000326939">
    <property type="component" value="Chromosome 16"/>
</dbReference>
<feature type="transmembrane region" description="Helical" evidence="17">
    <location>
        <begin position="153"/>
        <end position="174"/>
    </location>
</feature>
<dbReference type="GO" id="GO:0048040">
    <property type="term" value="F:UDP-glucuronate decarboxylase activity"/>
    <property type="evidence" value="ECO:0007669"/>
    <property type="project" value="UniProtKB-EC"/>
</dbReference>
<feature type="domain" description="Integral membrane bound transporter" evidence="19">
    <location>
        <begin position="410"/>
        <end position="539"/>
    </location>
</feature>
<keyword evidence="10" id="KW-0210">Decarboxylase</keyword>
<evidence type="ECO:0000256" key="10">
    <source>
        <dbReference type="ARBA" id="ARBA00022793"/>
    </source>
</evidence>
<keyword evidence="12" id="KW-0520">NAD</keyword>
<dbReference type="FunFam" id="3.40.50.720:FF:000150">
    <property type="entry name" value="UDP-glucuronic acid decarboxylase 6"/>
    <property type="match status" value="1"/>
</dbReference>
<evidence type="ECO:0000256" key="14">
    <source>
        <dbReference type="ARBA" id="ARBA00023239"/>
    </source>
</evidence>
<evidence type="ECO:0000313" key="21">
    <source>
        <dbReference type="Proteomes" id="UP000326939"/>
    </source>
</evidence>
<evidence type="ECO:0000256" key="12">
    <source>
        <dbReference type="ARBA" id="ARBA00023027"/>
    </source>
</evidence>
<dbReference type="PANTHER" id="PTHR30509">
    <property type="entry name" value="P-HYDROXYBENZOIC ACID EFFLUX PUMP SUBUNIT-RELATED"/>
    <property type="match status" value="1"/>
</dbReference>
<evidence type="ECO:0000259" key="19">
    <source>
        <dbReference type="Pfam" id="PF13515"/>
    </source>
</evidence>
<feature type="transmembrane region" description="Helical" evidence="17">
    <location>
        <begin position="121"/>
        <end position="141"/>
    </location>
</feature>
<evidence type="ECO:0000256" key="16">
    <source>
        <dbReference type="ARBA" id="ARBA00051601"/>
    </source>
</evidence>